<evidence type="ECO:0000259" key="1">
    <source>
        <dbReference type="PROSITE" id="PS50240"/>
    </source>
</evidence>
<gene>
    <name evidence="2" type="ORF">O3P69_001677</name>
</gene>
<dbReference type="PANTHER" id="PTHR24260">
    <property type="match status" value="1"/>
</dbReference>
<dbReference type="SUPFAM" id="SSF50494">
    <property type="entry name" value="Trypsin-like serine proteases"/>
    <property type="match status" value="1"/>
</dbReference>
<proteinExistence type="predicted"/>
<dbReference type="PANTHER" id="PTHR24260:SF134">
    <property type="entry name" value="AT07769P-RELATED"/>
    <property type="match status" value="1"/>
</dbReference>
<feature type="domain" description="Peptidase S1" evidence="1">
    <location>
        <begin position="1"/>
        <end position="170"/>
    </location>
</feature>
<dbReference type="InterPro" id="IPR001254">
    <property type="entry name" value="Trypsin_dom"/>
</dbReference>
<dbReference type="InterPro" id="IPR051333">
    <property type="entry name" value="CLIP_Serine_Protease"/>
</dbReference>
<dbReference type="PROSITE" id="PS50240">
    <property type="entry name" value="TRYPSIN_DOM"/>
    <property type="match status" value="1"/>
</dbReference>
<dbReference type="Proteomes" id="UP001487740">
    <property type="component" value="Unassembled WGS sequence"/>
</dbReference>
<reference evidence="2 3" key="1">
    <citation type="submission" date="2023-03" db="EMBL/GenBank/DDBJ databases">
        <title>High-quality genome of Scylla paramamosain provides insights in environmental adaptation.</title>
        <authorList>
            <person name="Zhang L."/>
        </authorList>
    </citation>
    <scope>NUCLEOTIDE SEQUENCE [LARGE SCALE GENOMIC DNA]</scope>
    <source>
        <strain evidence="2">LZ_2023a</strain>
        <tissue evidence="2">Muscle</tissue>
    </source>
</reference>
<accession>A0AAW0V094</accession>
<dbReference type="InterPro" id="IPR001314">
    <property type="entry name" value="Peptidase_S1A"/>
</dbReference>
<dbReference type="GO" id="GO:0004252">
    <property type="term" value="F:serine-type endopeptidase activity"/>
    <property type="evidence" value="ECO:0007669"/>
    <property type="project" value="InterPro"/>
</dbReference>
<dbReference type="EMBL" id="JARAKH010000003">
    <property type="protein sequence ID" value="KAK8405266.1"/>
    <property type="molecule type" value="Genomic_DNA"/>
</dbReference>
<evidence type="ECO:0000313" key="2">
    <source>
        <dbReference type="EMBL" id="KAK8405266.1"/>
    </source>
</evidence>
<dbReference type="InterPro" id="IPR009003">
    <property type="entry name" value="Peptidase_S1_PA"/>
</dbReference>
<comment type="caution">
    <text evidence="2">The sequence shown here is derived from an EMBL/GenBank/DDBJ whole genome shotgun (WGS) entry which is preliminary data.</text>
</comment>
<evidence type="ECO:0000313" key="3">
    <source>
        <dbReference type="Proteomes" id="UP001487740"/>
    </source>
</evidence>
<dbReference type="GO" id="GO:0006508">
    <property type="term" value="P:proteolysis"/>
    <property type="evidence" value="ECO:0007669"/>
    <property type="project" value="InterPro"/>
</dbReference>
<keyword evidence="3" id="KW-1185">Reference proteome</keyword>
<dbReference type="PRINTS" id="PR00722">
    <property type="entry name" value="CHYMOTRYPSIN"/>
</dbReference>
<dbReference type="SMART" id="SM00020">
    <property type="entry name" value="Tryp_SPc"/>
    <property type="match status" value="1"/>
</dbReference>
<organism evidence="2 3">
    <name type="scientific">Scylla paramamosain</name>
    <name type="common">Mud crab</name>
    <dbReference type="NCBI Taxonomy" id="85552"/>
    <lineage>
        <taxon>Eukaryota</taxon>
        <taxon>Metazoa</taxon>
        <taxon>Ecdysozoa</taxon>
        <taxon>Arthropoda</taxon>
        <taxon>Crustacea</taxon>
        <taxon>Multicrustacea</taxon>
        <taxon>Malacostraca</taxon>
        <taxon>Eumalacostraca</taxon>
        <taxon>Eucarida</taxon>
        <taxon>Decapoda</taxon>
        <taxon>Pleocyemata</taxon>
        <taxon>Brachyura</taxon>
        <taxon>Eubrachyura</taxon>
        <taxon>Portunoidea</taxon>
        <taxon>Portunidae</taxon>
        <taxon>Portuninae</taxon>
        <taxon>Scylla</taxon>
    </lineage>
</organism>
<dbReference type="Pfam" id="PF00089">
    <property type="entry name" value="Trypsin"/>
    <property type="match status" value="1"/>
</dbReference>
<dbReference type="Gene3D" id="2.40.10.10">
    <property type="entry name" value="Trypsin-like serine proteases"/>
    <property type="match status" value="2"/>
</dbReference>
<dbReference type="InterPro" id="IPR043504">
    <property type="entry name" value="Peptidase_S1_PA_chymotrypsin"/>
</dbReference>
<dbReference type="AlphaFoldDB" id="A0AAW0V094"/>
<sequence length="174" mass="18694">MDGASFAEIVMGAWANQASEMTMTSQDFLVHENWNSFTLSNDIALVKLPQPVDFNEFIGSVGLPSEDLAAGDIMHVPNWSAPFAVSDVQAEVLSNTECKSIFGFINDSVVCVKKLSSQGDCQVDSGAPLQNAGNTYGISSFGSSVGCDAGYPIAFTRVFHFLDWIEMHTGVTPQ</sequence>
<protein>
    <recommendedName>
        <fullName evidence="1">Peptidase S1 domain-containing protein</fullName>
    </recommendedName>
</protein>
<name>A0AAW0V094_SCYPA</name>